<sequence length="1362" mass="146863">MDHYASGRVLLLSLEQMESAERRPFQNMNIDKIENVLKRKEDESSADYIARVKGAVEEHIKLVHADAQPDLEQGEQLSGLKSKGAKRQARTGQTKQLEGDASAAAHNLPLSSPNNKVIGSTSNPLSFDGTTFSPLAKDSYKVAGPMAGRQGAHATPITQQQPDQCSMTPGDPFTASGRWQEQQASDTLGEWNTLQNQETSKSRDRIPAWVPTTEDGPICDNELTGPCQDQSKENQEPATTVKARPIVKPLELGALLRPSFDVHQTEGMGHSLANAKQKKVRREGSDTSQVSEAKGRQASEAKGRQITASSKQGRYAKKKSTIQRPHSSPPASGKPPMTVPKKRQSQVKAERKAAAGAQSWHPETTLAPESLVPASGETYLVKHMSKSERARSRSITPRSAPVRLTLAPVKVGGSNSNSHRQAGSFDIESVERPHQSPRLNAVSELARSKRLTASTATLPGQVDAVTSAEQASFLELTNQPLLDRGCTEPIHPQGVLDGRVVRPLQPENRLFTGASPTSLEAKSRRSSTQLFSHVRDVSQSAATQLGESQTHQSVAKSLPGLRGAADAVSSANAHPLDAVTSANASRPSWQSQGDSERTGSKVTGGSSKIESPRTVMPRLPSGRFSAINGGSMRSSASGSSGAASSRRTGRAQRQANKQNGEGSMQASDLEIDASGAANEWEVSRSTGERSVATVDSWSGTSDLYRPWRLCGREATGRTAIGEEANRSGPGGEMRPRSHVPDDRSTVEAIGSSMDQLLDPNDKQNRVHKANVDTTDMDGNSYDHDRNFQNKIEMSNTCITKGSGKAKRRKKDQNNKHTPPQSGKKPNGNASQQSAAGRGDKVGSSARILQPKKGLGDRERMEKRGVFLSMGSEGNEYGDQDQNKKLFANWKNDNNTKDWSFETDQGERRAISMKRLRKISDRLLSPIGRSAAAAALAADDSADAMPSQAQAGRATGRENSRSKTAFVGGRSESIRTMVKKRKGDGKRKQGEVKSPGEEGKSGEQMRGEAAKTLSGGKGRGEAGTQRPPHQTGRGSLKPATASNVPAPKPHKAHGRESRKFEEWPQGSGFSDRKGFGGEANSKGFEKDGGNVDATSAQHRPPRRRLFPEVDPLTCNQEEWERVLQALADQARQSVFKALKRGGFLDFFNRFRATSTPLSSGSQDDRSTGASKASLREGTSANGGAGVRHRHRRQAGDTDTRSHASRTVNKKGKLNKQITKQPSEVVGSNPALAVGSGNAPQQEETSAGPAQSNVAELASCAEQDEREGRGGQAGHSDDFNYAAASEPAVEQQDLAKPSPQWKDTPVSVRSTFKSSMRMDRVTERKKMLFERVLKTHADIVMNTIFDPSEIPCLPATTFPECASF</sequence>
<evidence type="ECO:0000313" key="3">
    <source>
        <dbReference type="Proteomes" id="UP000265515"/>
    </source>
</evidence>
<feature type="region of interest" description="Disordered" evidence="1">
    <location>
        <begin position="770"/>
        <end position="861"/>
    </location>
</feature>
<accession>A0A388K9L1</accession>
<feature type="compositionally biased region" description="Polar residues" evidence="1">
    <location>
        <begin position="1236"/>
        <end position="1252"/>
    </location>
</feature>
<feature type="compositionally biased region" description="Polar residues" evidence="1">
    <location>
        <begin position="580"/>
        <end position="593"/>
    </location>
</feature>
<dbReference type="Proteomes" id="UP000265515">
    <property type="component" value="Unassembled WGS sequence"/>
</dbReference>
<feature type="compositionally biased region" description="Polar residues" evidence="1">
    <location>
        <begin position="109"/>
        <end position="119"/>
    </location>
</feature>
<dbReference type="EMBL" id="BFEA01000077">
    <property type="protein sequence ID" value="GBG66623.1"/>
    <property type="molecule type" value="Genomic_DNA"/>
</dbReference>
<proteinExistence type="predicted"/>
<name>A0A388K9L1_CHABU</name>
<feature type="compositionally biased region" description="Low complexity" evidence="1">
    <location>
        <begin position="930"/>
        <end position="950"/>
    </location>
</feature>
<gene>
    <name evidence="2" type="ORF">CBR_g66759</name>
</gene>
<feature type="compositionally biased region" description="Polar residues" evidence="1">
    <location>
        <begin position="656"/>
        <end position="666"/>
    </location>
</feature>
<feature type="region of interest" description="Disordered" evidence="1">
    <location>
        <begin position="191"/>
        <end position="242"/>
    </location>
</feature>
<feature type="compositionally biased region" description="Polar residues" evidence="1">
    <location>
        <begin position="514"/>
        <end position="531"/>
    </location>
</feature>
<feature type="region of interest" description="Disordered" evidence="1">
    <location>
        <begin position="511"/>
        <end position="531"/>
    </location>
</feature>
<feature type="region of interest" description="Disordered" evidence="1">
    <location>
        <begin position="1152"/>
        <end position="1306"/>
    </location>
</feature>
<feature type="compositionally biased region" description="Polar residues" evidence="1">
    <location>
        <begin position="788"/>
        <end position="799"/>
    </location>
</feature>
<keyword evidence="3" id="KW-1185">Reference proteome</keyword>
<dbReference type="Gramene" id="GBG66623">
    <property type="protein sequence ID" value="GBG66623"/>
    <property type="gene ID" value="CBR_g66759"/>
</dbReference>
<feature type="compositionally biased region" description="Basic and acidic residues" evidence="1">
    <location>
        <begin position="733"/>
        <end position="743"/>
    </location>
</feature>
<feature type="compositionally biased region" description="Polar residues" evidence="1">
    <location>
        <begin position="600"/>
        <end position="609"/>
    </location>
</feature>
<organism evidence="2 3">
    <name type="scientific">Chara braunii</name>
    <name type="common">Braun's stonewort</name>
    <dbReference type="NCBI Taxonomy" id="69332"/>
    <lineage>
        <taxon>Eukaryota</taxon>
        <taxon>Viridiplantae</taxon>
        <taxon>Streptophyta</taxon>
        <taxon>Charophyceae</taxon>
        <taxon>Charales</taxon>
        <taxon>Characeae</taxon>
        <taxon>Chara</taxon>
    </lineage>
</organism>
<comment type="caution">
    <text evidence="2">The sequence shown here is derived from an EMBL/GenBank/DDBJ whole genome shotgun (WGS) entry which is preliminary data.</text>
</comment>
<feature type="region of interest" description="Disordered" evidence="1">
    <location>
        <begin position="66"/>
        <end position="119"/>
    </location>
</feature>
<reference evidence="2 3" key="1">
    <citation type="journal article" date="2018" name="Cell">
        <title>The Chara Genome: Secondary Complexity and Implications for Plant Terrestrialization.</title>
        <authorList>
            <person name="Nishiyama T."/>
            <person name="Sakayama H."/>
            <person name="Vries J.D."/>
            <person name="Buschmann H."/>
            <person name="Saint-Marcoux D."/>
            <person name="Ullrich K.K."/>
            <person name="Haas F.B."/>
            <person name="Vanderstraeten L."/>
            <person name="Becker D."/>
            <person name="Lang D."/>
            <person name="Vosolsobe S."/>
            <person name="Rombauts S."/>
            <person name="Wilhelmsson P.K.I."/>
            <person name="Janitza P."/>
            <person name="Kern R."/>
            <person name="Heyl A."/>
            <person name="Rumpler F."/>
            <person name="Villalobos L.I.A.C."/>
            <person name="Clay J.M."/>
            <person name="Skokan R."/>
            <person name="Toyoda A."/>
            <person name="Suzuki Y."/>
            <person name="Kagoshima H."/>
            <person name="Schijlen E."/>
            <person name="Tajeshwar N."/>
            <person name="Catarino B."/>
            <person name="Hetherington A.J."/>
            <person name="Saltykova A."/>
            <person name="Bonnot C."/>
            <person name="Breuninger H."/>
            <person name="Symeonidi A."/>
            <person name="Radhakrishnan G.V."/>
            <person name="Van Nieuwerburgh F."/>
            <person name="Deforce D."/>
            <person name="Chang C."/>
            <person name="Karol K.G."/>
            <person name="Hedrich R."/>
            <person name="Ulvskov P."/>
            <person name="Glockner G."/>
            <person name="Delwiche C.F."/>
            <person name="Petrasek J."/>
            <person name="Van de Peer Y."/>
            <person name="Friml J."/>
            <person name="Beilby M."/>
            <person name="Dolan L."/>
            <person name="Kohara Y."/>
            <person name="Sugano S."/>
            <person name="Fujiyama A."/>
            <person name="Delaux P.-M."/>
            <person name="Quint M."/>
            <person name="TheiBen G."/>
            <person name="Hagemann M."/>
            <person name="Harholt J."/>
            <person name="Dunand C."/>
            <person name="Zachgo S."/>
            <person name="Langdale J."/>
            <person name="Maumus F."/>
            <person name="Straeten D.V.D."/>
            <person name="Gould S.B."/>
            <person name="Rensing S.A."/>
        </authorList>
    </citation>
    <scope>NUCLEOTIDE SEQUENCE [LARGE SCALE GENOMIC DNA]</scope>
    <source>
        <strain evidence="2 3">S276</strain>
    </source>
</reference>
<protein>
    <submittedName>
        <fullName evidence="2">Uncharacterized protein</fullName>
    </submittedName>
</protein>
<feature type="compositionally biased region" description="Basic and acidic residues" evidence="1">
    <location>
        <begin position="293"/>
        <end position="303"/>
    </location>
</feature>
<evidence type="ECO:0000313" key="2">
    <source>
        <dbReference type="EMBL" id="GBG66623.1"/>
    </source>
</evidence>
<feature type="region of interest" description="Disordered" evidence="1">
    <location>
        <begin position="930"/>
        <end position="1108"/>
    </location>
</feature>
<feature type="region of interest" description="Disordered" evidence="1">
    <location>
        <begin position="270"/>
        <end position="368"/>
    </location>
</feature>
<feature type="region of interest" description="Disordered" evidence="1">
    <location>
        <begin position="715"/>
        <end position="743"/>
    </location>
</feature>
<feature type="compositionally biased region" description="Low complexity" evidence="1">
    <location>
        <begin position="629"/>
        <end position="655"/>
    </location>
</feature>
<feature type="region of interest" description="Disordered" evidence="1">
    <location>
        <begin position="580"/>
        <end position="667"/>
    </location>
</feature>
<evidence type="ECO:0000256" key="1">
    <source>
        <dbReference type="SAM" id="MobiDB-lite"/>
    </source>
</evidence>
<feature type="compositionally biased region" description="Basic and acidic residues" evidence="1">
    <location>
        <begin position="985"/>
        <end position="1008"/>
    </location>
</feature>